<dbReference type="InterPro" id="IPR018300">
    <property type="entry name" value="Aminotrans_IV_CS"/>
</dbReference>
<dbReference type="NCBIfam" id="NF009897">
    <property type="entry name" value="PRK13357.1"/>
    <property type="match status" value="2"/>
</dbReference>
<evidence type="ECO:0000256" key="4">
    <source>
        <dbReference type="ARBA" id="ARBA00022679"/>
    </source>
</evidence>
<dbReference type="InterPro" id="IPR033939">
    <property type="entry name" value="BCAT_family"/>
</dbReference>
<evidence type="ECO:0000256" key="7">
    <source>
        <dbReference type="RuleBase" id="RU004517"/>
    </source>
</evidence>
<dbReference type="PROSITE" id="PS00770">
    <property type="entry name" value="AA_TRANSFER_CLASS_4"/>
    <property type="match status" value="2"/>
</dbReference>
<reference evidence="9 10" key="1">
    <citation type="submission" date="2013-09" db="EMBL/GenBank/DDBJ databases">
        <title>Corchorus capsularis genome sequencing.</title>
        <authorList>
            <person name="Alam M."/>
            <person name="Haque M.S."/>
            <person name="Islam M.S."/>
            <person name="Emdad E.M."/>
            <person name="Islam M.M."/>
            <person name="Ahmed B."/>
            <person name="Halim A."/>
            <person name="Hossen Q.M.M."/>
            <person name="Hossain M.Z."/>
            <person name="Ahmed R."/>
            <person name="Khan M.M."/>
            <person name="Islam R."/>
            <person name="Rashid M.M."/>
            <person name="Khan S.A."/>
            <person name="Rahman M.S."/>
            <person name="Alam M."/>
        </authorList>
    </citation>
    <scope>NUCLEOTIDE SEQUENCE [LARGE SCALE GENOMIC DNA]</scope>
    <source>
        <strain evidence="10">cv. CVL-1</strain>
        <tissue evidence="9">Whole seedling</tissue>
    </source>
</reference>
<evidence type="ECO:0000256" key="3">
    <source>
        <dbReference type="ARBA" id="ARBA00022576"/>
    </source>
</evidence>
<keyword evidence="3 7" id="KW-0032">Aminotransferase</keyword>
<evidence type="ECO:0000313" key="9">
    <source>
        <dbReference type="EMBL" id="OMO50888.1"/>
    </source>
</evidence>
<dbReference type="GO" id="GO:0008652">
    <property type="term" value="P:amino acid biosynthetic process"/>
    <property type="evidence" value="ECO:0007669"/>
    <property type="project" value="UniProtKB-KW"/>
</dbReference>
<dbReference type="Gene3D" id="3.30.470.10">
    <property type="match status" value="2"/>
</dbReference>
<dbReference type="InterPro" id="IPR005786">
    <property type="entry name" value="B_amino_transII"/>
</dbReference>
<keyword evidence="10" id="KW-1185">Reference proteome</keyword>
<proteinExistence type="inferred from homology"/>
<dbReference type="GO" id="GO:0052654">
    <property type="term" value="F:L-leucine-2-oxoglutarate transaminase activity"/>
    <property type="evidence" value="ECO:0007669"/>
    <property type="project" value="RHEA"/>
</dbReference>
<dbReference type="PANTHER" id="PTHR42825:SF29">
    <property type="entry name" value="BRANCHED-CHAIN-AMINO-ACID AMINOTRANSFERASE"/>
    <property type="match status" value="1"/>
</dbReference>
<dbReference type="NCBIfam" id="TIGR01123">
    <property type="entry name" value="ilvE_II"/>
    <property type="match status" value="2"/>
</dbReference>
<dbReference type="EMBL" id="AWWV01016013">
    <property type="protein sequence ID" value="OMO50888.1"/>
    <property type="molecule type" value="Genomic_DNA"/>
</dbReference>
<name>A0A1R3FYH3_COCAP</name>
<feature type="region of interest" description="Disordered" evidence="8">
    <location>
        <begin position="46"/>
        <end position="67"/>
    </location>
</feature>
<dbReference type="GO" id="GO:0052655">
    <property type="term" value="F:L-valine-2-oxoglutarate transaminase activity"/>
    <property type="evidence" value="ECO:0007669"/>
    <property type="project" value="RHEA"/>
</dbReference>
<keyword evidence="5 6" id="KW-0663">Pyridoxal phosphate</keyword>
<comment type="caution">
    <text evidence="9">The sequence shown here is derived from an EMBL/GenBank/DDBJ whole genome shotgun (WGS) entry which is preliminary data.</text>
</comment>
<dbReference type="Pfam" id="PF01063">
    <property type="entry name" value="Aminotran_4"/>
    <property type="match status" value="2"/>
</dbReference>
<comment type="catalytic activity">
    <reaction evidence="7">
        <text>L-valine + 2-oxoglutarate = 3-methyl-2-oxobutanoate + L-glutamate</text>
        <dbReference type="Rhea" id="RHEA:24813"/>
        <dbReference type="ChEBI" id="CHEBI:11851"/>
        <dbReference type="ChEBI" id="CHEBI:16810"/>
        <dbReference type="ChEBI" id="CHEBI:29985"/>
        <dbReference type="ChEBI" id="CHEBI:57762"/>
        <dbReference type="EC" id="2.6.1.42"/>
    </reaction>
</comment>
<dbReference type="PANTHER" id="PTHR42825">
    <property type="entry name" value="AMINO ACID AMINOTRANSFERASE"/>
    <property type="match status" value="1"/>
</dbReference>
<comment type="cofactor">
    <cofactor evidence="1 6">
        <name>pyridoxal 5'-phosphate</name>
        <dbReference type="ChEBI" id="CHEBI:597326"/>
    </cofactor>
</comment>
<dbReference type="OrthoDB" id="409992at2759"/>
<keyword evidence="4 7" id="KW-0808">Transferase</keyword>
<evidence type="ECO:0000256" key="5">
    <source>
        <dbReference type="ARBA" id="ARBA00022898"/>
    </source>
</evidence>
<evidence type="ECO:0000256" key="2">
    <source>
        <dbReference type="ARBA" id="ARBA00009320"/>
    </source>
</evidence>
<dbReference type="CDD" id="cd01557">
    <property type="entry name" value="BCAT_beta_family"/>
    <property type="match status" value="2"/>
</dbReference>
<dbReference type="Gene3D" id="3.20.10.10">
    <property type="entry name" value="D-amino Acid Aminotransferase, subunit A, domain 2"/>
    <property type="match status" value="2"/>
</dbReference>
<dbReference type="STRING" id="210143.A0A1R3FYH3"/>
<dbReference type="Gramene" id="OMO50888">
    <property type="protein sequence ID" value="OMO50888"/>
    <property type="gene ID" value="CCACVL1_30169"/>
</dbReference>
<sequence length="751" mass="82261">MLLVHHHLGFTNTSSLLQFSSSLKVHHHHQLRLAAKSSHDSLSSSASWRRAIPSDSHSETSEPVDERRWDSLGFNPVQTDYIYVMKTSEDGNFTNGGLRHYGNIEMIPSAAVLNYGQGIIEDLKAYKKQNGSIILFRPEENGLRMRIGAERMCMPAPTIKQFVEAVISTVLVNKRWVPPADKGCLHIRPLLLGNGPVLSVTPAPEFTLLIYVTPVGRYFEGGLKPINLVVEDVTHRATPGGVGNIKAIGNYAGILKAQAAAKANGFSDVLYLDSVHNRYLEEVSTANIFVVKDNTISTPVLEGTILPGITRKSIISIAHSQGLEVEERLVSVDELFDADEVFCSGNAVGVLPVGSITYKDKSYLNPALTSFLVRECRVDYGKSGFMVGNYRHFASQAANALKQVHDEQPSYSDDENAEMDWDNLGFNPIATDFMYLMKCYKDEKFVQGQLSHYGNIQLSPSAAVLNYGQGIFEGMKAHRKEDGSLLLFRPDQHAIRMKIGAERMCMPSPSIDQFVDAVKQTLLANKRWVPPPRKGSLYIRPMLIGSGSALGVAPAPEYMFFTYASPVGNYFKQGKAPLNLYVEEELIRAAPGGAGGVKSISNYGPVMKALVNAKRQGFSDVLYLDSINKKYLEELSAANIFILKGNVISTPPASGTILPGITRKSVIEIAQDLGYQVEERAISVDELREADEVFCTGTAVGVASVGSVTYQGRRIEFKVGANSACQELGSALVGIQTGLIEDEKDWVLKIS</sequence>
<keyword evidence="7" id="KW-0100">Branched-chain amino acid biosynthesis</keyword>
<dbReference type="GO" id="GO:0005737">
    <property type="term" value="C:cytoplasm"/>
    <property type="evidence" value="ECO:0007669"/>
    <property type="project" value="UniProtKB-ARBA"/>
</dbReference>
<evidence type="ECO:0000256" key="6">
    <source>
        <dbReference type="RuleBase" id="RU004516"/>
    </source>
</evidence>
<dbReference type="InterPro" id="IPR043131">
    <property type="entry name" value="BCAT-like_N"/>
</dbReference>
<dbReference type="InterPro" id="IPR036038">
    <property type="entry name" value="Aminotransferase-like"/>
</dbReference>
<dbReference type="OMA" id="ALANHRW"/>
<organism evidence="9 10">
    <name type="scientific">Corchorus capsularis</name>
    <name type="common">Jute</name>
    <dbReference type="NCBI Taxonomy" id="210143"/>
    <lineage>
        <taxon>Eukaryota</taxon>
        <taxon>Viridiplantae</taxon>
        <taxon>Streptophyta</taxon>
        <taxon>Embryophyta</taxon>
        <taxon>Tracheophyta</taxon>
        <taxon>Spermatophyta</taxon>
        <taxon>Magnoliopsida</taxon>
        <taxon>eudicotyledons</taxon>
        <taxon>Gunneridae</taxon>
        <taxon>Pentapetalae</taxon>
        <taxon>rosids</taxon>
        <taxon>malvids</taxon>
        <taxon>Malvales</taxon>
        <taxon>Malvaceae</taxon>
        <taxon>Grewioideae</taxon>
        <taxon>Apeibeae</taxon>
        <taxon>Corchorus</taxon>
    </lineage>
</organism>
<gene>
    <name evidence="9" type="ORF">CCACVL1_30169</name>
</gene>
<accession>A0A1R3FYH3</accession>
<dbReference type="FunFam" id="3.30.470.10:FF:000003">
    <property type="entry name" value="Branched-chain-amino-acid aminotransferase"/>
    <property type="match status" value="1"/>
</dbReference>
<protein>
    <recommendedName>
        <fullName evidence="7">Branched-chain-amino-acid aminotransferase</fullName>
        <ecNumber evidence="7">2.6.1.42</ecNumber>
    </recommendedName>
</protein>
<dbReference type="InterPro" id="IPR001544">
    <property type="entry name" value="Aminotrans_IV"/>
</dbReference>
<keyword evidence="7" id="KW-0028">Amino-acid biosynthesis</keyword>
<evidence type="ECO:0000256" key="8">
    <source>
        <dbReference type="SAM" id="MobiDB-lite"/>
    </source>
</evidence>
<dbReference type="AlphaFoldDB" id="A0A1R3FYH3"/>
<dbReference type="SUPFAM" id="SSF56752">
    <property type="entry name" value="D-aminoacid aminotransferase-like PLP-dependent enzymes"/>
    <property type="match status" value="2"/>
</dbReference>
<comment type="similarity">
    <text evidence="2 7">Belongs to the class-IV pyridoxal-phosphate-dependent aminotransferase family.</text>
</comment>
<dbReference type="GO" id="GO:0052656">
    <property type="term" value="F:L-isoleucine-2-oxoglutarate transaminase activity"/>
    <property type="evidence" value="ECO:0007669"/>
    <property type="project" value="RHEA"/>
</dbReference>
<comment type="catalytic activity">
    <reaction evidence="7">
        <text>L-leucine + 2-oxoglutarate = 4-methyl-2-oxopentanoate + L-glutamate</text>
        <dbReference type="Rhea" id="RHEA:18321"/>
        <dbReference type="ChEBI" id="CHEBI:16810"/>
        <dbReference type="ChEBI" id="CHEBI:17865"/>
        <dbReference type="ChEBI" id="CHEBI:29985"/>
        <dbReference type="ChEBI" id="CHEBI:57427"/>
        <dbReference type="EC" id="2.6.1.42"/>
    </reaction>
</comment>
<dbReference type="EC" id="2.6.1.42" evidence="7"/>
<dbReference type="GO" id="GO:0009082">
    <property type="term" value="P:branched-chain amino acid biosynthetic process"/>
    <property type="evidence" value="ECO:0007669"/>
    <property type="project" value="UniProtKB-KW"/>
</dbReference>
<feature type="compositionally biased region" description="Basic and acidic residues" evidence="8">
    <location>
        <begin position="56"/>
        <end position="67"/>
    </location>
</feature>
<dbReference type="Proteomes" id="UP000188268">
    <property type="component" value="Unassembled WGS sequence"/>
</dbReference>
<dbReference type="InterPro" id="IPR043132">
    <property type="entry name" value="BCAT-like_C"/>
</dbReference>
<evidence type="ECO:0000256" key="1">
    <source>
        <dbReference type="ARBA" id="ARBA00001933"/>
    </source>
</evidence>
<comment type="catalytic activity">
    <reaction evidence="7">
        <text>L-isoleucine + 2-oxoglutarate = (S)-3-methyl-2-oxopentanoate + L-glutamate</text>
        <dbReference type="Rhea" id="RHEA:24801"/>
        <dbReference type="ChEBI" id="CHEBI:16810"/>
        <dbReference type="ChEBI" id="CHEBI:29985"/>
        <dbReference type="ChEBI" id="CHEBI:35146"/>
        <dbReference type="ChEBI" id="CHEBI:58045"/>
        <dbReference type="EC" id="2.6.1.42"/>
    </reaction>
</comment>
<evidence type="ECO:0000313" key="10">
    <source>
        <dbReference type="Proteomes" id="UP000188268"/>
    </source>
</evidence>
<dbReference type="FunFam" id="3.20.10.10:FF:000003">
    <property type="entry name" value="Branched-chain-amino-acid aminotransferase"/>
    <property type="match status" value="1"/>
</dbReference>